<proteinExistence type="predicted"/>
<evidence type="ECO:0000313" key="1">
    <source>
        <dbReference type="EMBL" id="VWL93962.1"/>
    </source>
</evidence>
<dbReference type="SUPFAM" id="SSF52540">
    <property type="entry name" value="P-loop containing nucleoside triphosphate hydrolases"/>
    <property type="match status" value="1"/>
</dbReference>
<keyword evidence="2" id="KW-1185">Reference proteome</keyword>
<sequence>MSRLNLIEDELKQLDGGSFQKLAEAYVYRRLHLKSITTLGSQSGTNKPTMGIPDAHSLADGEAILIPFTTAQCDSFRKLKCDIDECVSTQIPEGYSRKIVCCHLVWRLTPAQEAELLGIDSRIELFGPKTIAMDLATEYHDLAADFLHIRIGTGALVTVNEWIEREARKSFATPQSGPLRYRDRELNELEKKLGQVQLLVLKGSSGSGKTRLALEAVKRYTGDKQIDSYVLFQTRFSGVAEDVNAFLSEGEAVLLVDDAQLSEGFDAVLEAVVRNPELRVILTVRDYAFERLMSGIRSSVKSEVYLLERLEDASIRALLQEDYAITNSIFLNKIEMIARGNLRIAIMAALCAELDGYSGIESAYGIMDVFYGKLAEGLEEEDLVLLSYLGVYAPCDFKEGDSAYDGLLSEGISCFSIERRARKLHDRSILDLLESSDGTIAVKFEQLNLQDYCVYKAIFKEHIINLSSFIEGFVARDRQKVVRVLNILISVFGDDATLSYVRSECAKVWRDSKSKSDAGRREIMDVLHSLIPDEAYHFALDEIAGAAASPVSLSERGNYGRQVTGVLPTSLAILCNLKDPKRYPDAIPALFSAVEKGCFELGDYRSAIEGPLAISVLSVESEFRYERALIDGIGRVIARGLNARNLQYFGMKLCEEYLAFSHVSSEVKDDGTICYTTIEMPESEVALELRGDAITFLSNLLCSPDYRAEAAKILTPHVGVFDKTTIGENVLPFIRNGVKAFVSAIPLDYMPTTREEHELFYHCALACEAFSMSELERVSALLPKEYFDREQLMESFGPDESEIASVTLGWDVQRYKNVLYINREMLRRGELNSYDAGSLIDRVLMSLLKRDGSLIDIKQLFELICVLHDGDQELSLGPNIVERLARRVDWRFLIDQTLVHGLSVLLGICIMNAPAEILAADDLESLIKVAGNGRALMHIDSVLGIERKSTGFASRYCKAVTEWLLAKPEYAHCFFLPLIKLDNPTEVLDTCFKGCQNLLREIYEANILNRHFDYSGVLFRYLDEKGAAPIDCLFWRIEAISSYDDRRRIIRRMGQVSRLTNPEKKMHEVVRRLVSRRKISYFDVGVLLSHNEYLSTNFDVLGFITKELGCGLKEGDIPEFYFSVLADFPFKKRMEAYIELLSKDPEGKLLAILPFGSSSYVGSGKEGFVPAYYAEIEIVKSISNSLPRDACFAYHRRYLAKIVCAKECEIEKERWRSFHESI</sequence>
<organism evidence="1 2">
    <name type="scientific">Collinsella aerofaciens</name>
    <dbReference type="NCBI Taxonomy" id="74426"/>
    <lineage>
        <taxon>Bacteria</taxon>
        <taxon>Bacillati</taxon>
        <taxon>Actinomycetota</taxon>
        <taxon>Coriobacteriia</taxon>
        <taxon>Coriobacteriales</taxon>
        <taxon>Coriobacteriaceae</taxon>
        <taxon>Collinsella</taxon>
    </lineage>
</organism>
<dbReference type="InterPro" id="IPR027417">
    <property type="entry name" value="P-loop_NTPase"/>
</dbReference>
<dbReference type="EMBL" id="CABWIE010000016">
    <property type="protein sequence ID" value="VWL93962.1"/>
    <property type="molecule type" value="Genomic_DNA"/>
</dbReference>
<dbReference type="Proteomes" id="UP000361836">
    <property type="component" value="Unassembled WGS sequence"/>
</dbReference>
<gene>
    <name evidence="1" type="ORF">KCJAJFAP_02228</name>
</gene>
<reference evidence="1 2" key="1">
    <citation type="submission" date="2019-10" db="EMBL/GenBank/DDBJ databases">
        <authorList>
            <person name="Wolf R A."/>
        </authorList>
    </citation>
    <scope>NUCLEOTIDE SEQUENCE [LARGE SCALE GENOMIC DNA]</scope>
    <source>
        <strain evidence="1">Collinsella_aerofaciens_MC2</strain>
    </source>
</reference>
<protein>
    <submittedName>
        <fullName evidence="1">Uncharacterized protein</fullName>
    </submittedName>
</protein>
<dbReference type="RefSeq" id="WP_152076303.1">
    <property type="nucleotide sequence ID" value="NZ_CAAKNU010000091.1"/>
</dbReference>
<evidence type="ECO:0000313" key="2">
    <source>
        <dbReference type="Proteomes" id="UP000361836"/>
    </source>
</evidence>
<name>A0A5K1IXU6_9ACTN</name>
<dbReference type="AlphaFoldDB" id="A0A5K1IXU6"/>
<accession>A0A5K1IXU6</accession>